<dbReference type="AlphaFoldDB" id="A0A951UB37"/>
<feature type="compositionally biased region" description="Low complexity" evidence="1">
    <location>
        <begin position="67"/>
        <end position="77"/>
    </location>
</feature>
<sequence length="399" mass="43549">MKKKRPQQQVTPPTKGLNILALKRSASQVEPSQEQPATLEIEKPEIDAVSTPEPEAHNPVDELAPASSSISTSSPESNAIASDPESTQSPIPDPVTADPEQNPEPVPDSIASDPESTQSPVPDPVASDPAEAVLFQAVGIIFGNITSEEDKTFVTIGEKSYALYYASTHKRAYEALKKEITCTGITQQKLIVYPRITHFPGGKQPYRLAFQLAGFVGHSVSGEGIESVLEENEFKICGLWQFIPVCRVPCISVFKNFDKQRLEYIKSAPLDKKVNFMKASHIPVLWRDAPVPPFRFNKNLDKETQGKASFVQIKARFNSASDNFEFVSLLGIPSESPPNYLKAGKKDKQEAARTKLAASKARKPFSKPVSGNNAAQPNPGATSKPKPKPKPKPKVDTPQ</sequence>
<evidence type="ECO:0000313" key="3">
    <source>
        <dbReference type="Proteomes" id="UP000753908"/>
    </source>
</evidence>
<feature type="compositionally biased region" description="Polar residues" evidence="1">
    <location>
        <begin position="25"/>
        <end position="36"/>
    </location>
</feature>
<organism evidence="2 3">
    <name type="scientific">Symplocastrum torsivum CPER-KK1</name>
    <dbReference type="NCBI Taxonomy" id="450513"/>
    <lineage>
        <taxon>Bacteria</taxon>
        <taxon>Bacillati</taxon>
        <taxon>Cyanobacteriota</taxon>
        <taxon>Cyanophyceae</taxon>
        <taxon>Oscillatoriophycideae</taxon>
        <taxon>Oscillatoriales</taxon>
        <taxon>Microcoleaceae</taxon>
        <taxon>Symplocastrum</taxon>
    </lineage>
</organism>
<reference evidence="2" key="1">
    <citation type="submission" date="2021-05" db="EMBL/GenBank/DDBJ databases">
        <authorList>
            <person name="Pietrasiak N."/>
            <person name="Ward R."/>
            <person name="Stajich J.E."/>
            <person name="Kurbessoian T."/>
        </authorList>
    </citation>
    <scope>NUCLEOTIDE SEQUENCE</scope>
    <source>
        <strain evidence="2">CPER-KK1</strain>
    </source>
</reference>
<evidence type="ECO:0000256" key="1">
    <source>
        <dbReference type="SAM" id="MobiDB-lite"/>
    </source>
</evidence>
<reference evidence="2" key="2">
    <citation type="journal article" date="2022" name="Microbiol. Resour. Announc.">
        <title>Metagenome Sequencing to Explore Phylogenomics of Terrestrial Cyanobacteria.</title>
        <authorList>
            <person name="Ward R.D."/>
            <person name="Stajich J.E."/>
            <person name="Johansen J.R."/>
            <person name="Huntemann M."/>
            <person name="Clum A."/>
            <person name="Foster B."/>
            <person name="Foster B."/>
            <person name="Roux S."/>
            <person name="Palaniappan K."/>
            <person name="Varghese N."/>
            <person name="Mukherjee S."/>
            <person name="Reddy T.B.K."/>
            <person name="Daum C."/>
            <person name="Copeland A."/>
            <person name="Chen I.A."/>
            <person name="Ivanova N.N."/>
            <person name="Kyrpides N.C."/>
            <person name="Shapiro N."/>
            <person name="Eloe-Fadrosh E.A."/>
            <person name="Pietrasiak N."/>
        </authorList>
    </citation>
    <scope>NUCLEOTIDE SEQUENCE</scope>
    <source>
        <strain evidence="2">CPER-KK1</strain>
    </source>
</reference>
<evidence type="ECO:0000313" key="2">
    <source>
        <dbReference type="EMBL" id="MBW4546675.1"/>
    </source>
</evidence>
<dbReference type="Proteomes" id="UP000753908">
    <property type="component" value="Unassembled WGS sequence"/>
</dbReference>
<comment type="caution">
    <text evidence="2">The sequence shown here is derived from an EMBL/GenBank/DDBJ whole genome shotgun (WGS) entry which is preliminary data.</text>
</comment>
<accession>A0A951UB37</accession>
<feature type="region of interest" description="Disordered" evidence="1">
    <location>
        <begin position="340"/>
        <end position="399"/>
    </location>
</feature>
<name>A0A951UB37_9CYAN</name>
<feature type="compositionally biased region" description="Polar residues" evidence="1">
    <location>
        <begin position="369"/>
        <end position="381"/>
    </location>
</feature>
<feature type="compositionally biased region" description="Basic and acidic residues" evidence="1">
    <location>
        <begin position="344"/>
        <end position="353"/>
    </location>
</feature>
<protein>
    <submittedName>
        <fullName evidence="2">Uncharacterized protein</fullName>
    </submittedName>
</protein>
<gene>
    <name evidence="2" type="ORF">KME25_19865</name>
</gene>
<dbReference type="EMBL" id="JAHHIF010000028">
    <property type="protein sequence ID" value="MBW4546675.1"/>
    <property type="molecule type" value="Genomic_DNA"/>
</dbReference>
<proteinExistence type="predicted"/>
<feature type="region of interest" description="Disordered" evidence="1">
    <location>
        <begin position="1"/>
        <end position="127"/>
    </location>
</feature>